<dbReference type="Pfam" id="PF13173">
    <property type="entry name" value="AAA_14"/>
    <property type="match status" value="1"/>
</dbReference>
<proteinExistence type="predicted"/>
<dbReference type="AlphaFoldDB" id="A0A3B0V8C6"/>
<organism evidence="2">
    <name type="scientific">hydrothermal vent metagenome</name>
    <dbReference type="NCBI Taxonomy" id="652676"/>
    <lineage>
        <taxon>unclassified sequences</taxon>
        <taxon>metagenomes</taxon>
        <taxon>ecological metagenomes</taxon>
    </lineage>
</organism>
<reference evidence="2" key="1">
    <citation type="submission" date="2018-06" db="EMBL/GenBank/DDBJ databases">
        <authorList>
            <person name="Zhirakovskaya E."/>
        </authorList>
    </citation>
    <scope>NUCLEOTIDE SEQUENCE</scope>
</reference>
<name>A0A3B0V8C6_9ZZZZ</name>
<feature type="domain" description="AAA" evidence="1">
    <location>
        <begin position="16"/>
        <end position="79"/>
    </location>
</feature>
<dbReference type="InterPro" id="IPR027417">
    <property type="entry name" value="P-loop_NTPase"/>
</dbReference>
<evidence type="ECO:0000259" key="1">
    <source>
        <dbReference type="Pfam" id="PF13173"/>
    </source>
</evidence>
<sequence>MQGLLNKCTSTRLRAMIGESRLLFIDEAQRVPDIGLTLKLITDRIPEVQVIATGSSAFELHARIAEPLTGRKFEFILNP</sequence>
<protein>
    <recommendedName>
        <fullName evidence="1">AAA domain-containing protein</fullName>
    </recommendedName>
</protein>
<gene>
    <name evidence="2" type="ORF">MNBD_DELTA04-1496</name>
</gene>
<accession>A0A3B0V8C6</accession>
<dbReference type="EMBL" id="UOEY01000087">
    <property type="protein sequence ID" value="VAW39825.1"/>
    <property type="molecule type" value="Genomic_DNA"/>
</dbReference>
<dbReference type="InterPro" id="IPR041682">
    <property type="entry name" value="AAA_14"/>
</dbReference>
<dbReference type="SUPFAM" id="SSF52540">
    <property type="entry name" value="P-loop containing nucleoside triphosphate hydrolases"/>
    <property type="match status" value="1"/>
</dbReference>
<evidence type="ECO:0000313" key="2">
    <source>
        <dbReference type="EMBL" id="VAW39825.1"/>
    </source>
</evidence>